<comment type="caution">
    <text evidence="1">The sequence shown here is derived from an EMBL/GenBank/DDBJ whole genome shotgun (WGS) entry which is preliminary data.</text>
</comment>
<reference evidence="2" key="1">
    <citation type="submission" date="2018-10" db="EMBL/GenBank/DDBJ databases">
        <title>FDA dAtabase for Regulatory Grade micrObial Sequences (FDA-ARGOS): Supporting development and validation of Infectious Disease Dx tests.</title>
        <authorList>
            <person name="Minogue T."/>
            <person name="Wolcott M."/>
            <person name="Wasieloski L."/>
            <person name="Aguilar W."/>
            <person name="Moore D."/>
            <person name="Tallon L."/>
            <person name="Sadzewicz L."/>
            <person name="Sengamalay N."/>
            <person name="Ott S."/>
            <person name="Godinez A."/>
            <person name="Nagaraj S."/>
            <person name="Vavikolanu K."/>
            <person name="Vyas G."/>
            <person name="Nadendla S."/>
            <person name="George J."/>
            <person name="Sichtig H."/>
        </authorList>
    </citation>
    <scope>NUCLEOTIDE SEQUENCE [LARGE SCALE GENOMIC DNA]</scope>
    <source>
        <strain evidence="2">FDAARGOS_343</strain>
    </source>
</reference>
<evidence type="ECO:0000313" key="2">
    <source>
        <dbReference type="Proteomes" id="UP000319837"/>
    </source>
</evidence>
<gene>
    <name evidence="1" type="ORF">CEQ21_06210</name>
</gene>
<sequence>MEVQNRINKKMSPKFMGTFFYEKQLISWTVLITTLSNYLLSGHRYQVVSLCVLIPMELVNMEIK</sequence>
<protein>
    <submittedName>
        <fullName evidence="1">Uncharacterized protein</fullName>
    </submittedName>
</protein>
<dbReference type="EMBL" id="RIBP01000001">
    <property type="protein sequence ID" value="TRZ40498.1"/>
    <property type="molecule type" value="Genomic_DNA"/>
</dbReference>
<accession>A0A553SU51</accession>
<dbReference type="Proteomes" id="UP000319837">
    <property type="component" value="Unassembled WGS sequence"/>
</dbReference>
<organism evidence="1 2">
    <name type="scientific">Niallia circulans</name>
    <name type="common">Bacillus circulans</name>
    <dbReference type="NCBI Taxonomy" id="1397"/>
    <lineage>
        <taxon>Bacteria</taxon>
        <taxon>Bacillati</taxon>
        <taxon>Bacillota</taxon>
        <taxon>Bacilli</taxon>
        <taxon>Bacillales</taxon>
        <taxon>Bacillaceae</taxon>
        <taxon>Niallia</taxon>
    </lineage>
</organism>
<name>A0A553SU51_NIACI</name>
<evidence type="ECO:0000313" key="1">
    <source>
        <dbReference type="EMBL" id="TRZ40498.1"/>
    </source>
</evidence>
<dbReference type="AlphaFoldDB" id="A0A553SU51"/>
<proteinExistence type="predicted"/>